<feature type="compositionally biased region" description="Acidic residues" evidence="1">
    <location>
        <begin position="257"/>
        <end position="266"/>
    </location>
</feature>
<reference evidence="2 3" key="1">
    <citation type="submission" date="2019-07" db="EMBL/GenBank/DDBJ databases">
        <title>Whole genome shotgun sequence of Segetibacter aerophilus NBRC 106135.</title>
        <authorList>
            <person name="Hosoyama A."/>
            <person name="Uohara A."/>
            <person name="Ohji S."/>
            <person name="Ichikawa N."/>
        </authorList>
    </citation>
    <scope>NUCLEOTIDE SEQUENCE [LARGE SCALE GENOMIC DNA]</scope>
    <source>
        <strain evidence="2 3">NBRC 106135</strain>
    </source>
</reference>
<dbReference type="CDD" id="cd07909">
    <property type="entry name" value="YciF"/>
    <property type="match status" value="1"/>
</dbReference>
<name>A0A512BFW5_9BACT</name>
<protein>
    <submittedName>
        <fullName evidence="2">Uncharacterized protein</fullName>
    </submittedName>
</protein>
<dbReference type="Gene3D" id="1.20.1260.10">
    <property type="match status" value="1"/>
</dbReference>
<feature type="compositionally biased region" description="Basic residues" evidence="1">
    <location>
        <begin position="26"/>
        <end position="47"/>
    </location>
</feature>
<dbReference type="PANTHER" id="PTHR30565:SF9">
    <property type="entry name" value="PROTEIN YCIF"/>
    <property type="match status" value="1"/>
</dbReference>
<dbReference type="PANTHER" id="PTHR30565">
    <property type="entry name" value="PROTEIN YCIF"/>
    <property type="match status" value="1"/>
</dbReference>
<evidence type="ECO:0000313" key="2">
    <source>
        <dbReference type="EMBL" id="GEO10843.1"/>
    </source>
</evidence>
<feature type="compositionally biased region" description="Low complexity" evidence="1">
    <location>
        <begin position="1"/>
        <end position="25"/>
    </location>
</feature>
<dbReference type="InterPro" id="IPR009078">
    <property type="entry name" value="Ferritin-like_SF"/>
</dbReference>
<evidence type="ECO:0000256" key="1">
    <source>
        <dbReference type="SAM" id="MobiDB-lite"/>
    </source>
</evidence>
<dbReference type="AlphaFoldDB" id="A0A512BFW5"/>
<dbReference type="RefSeq" id="WP_176599713.1">
    <property type="nucleotide sequence ID" value="NZ_BJYT01000013.1"/>
</dbReference>
<dbReference type="Proteomes" id="UP000321513">
    <property type="component" value="Unassembled WGS sequence"/>
</dbReference>
<keyword evidence="3" id="KW-1185">Reference proteome</keyword>
<dbReference type="Pfam" id="PF05974">
    <property type="entry name" value="DUF892"/>
    <property type="match status" value="1"/>
</dbReference>
<feature type="region of interest" description="Disordered" evidence="1">
    <location>
        <begin position="1"/>
        <end position="54"/>
    </location>
</feature>
<dbReference type="InterPro" id="IPR047114">
    <property type="entry name" value="YciF"/>
</dbReference>
<sequence>MAKATGKKAAAPKKAAAKKAAPPKKAAAKKAAAKVAPKKAPAKKAAAKKTAAPAKKVAMKKIAPVKKAAPVSDETMLQTLFLDSLKDIYYAEKSGVKALPKLAKAATSEQLRGAFEQHSQQTNGQVQRLEQVFEILGKKAQGKKCEAIEGLIREADSMIKDTKKGSMTRDVALIMASQKMEHYEIASYGSLATLAAQMGESQVKELLGQTLQEEKDTDMLLTQIAESNINQEAEAEGGESEVSGEQSEGKDEKLDAEAGDDGNTED</sequence>
<feature type="region of interest" description="Disordered" evidence="1">
    <location>
        <begin position="226"/>
        <end position="266"/>
    </location>
</feature>
<dbReference type="InterPro" id="IPR012347">
    <property type="entry name" value="Ferritin-like"/>
</dbReference>
<proteinExistence type="predicted"/>
<organism evidence="2 3">
    <name type="scientific">Segetibacter aerophilus</name>
    <dbReference type="NCBI Taxonomy" id="670293"/>
    <lineage>
        <taxon>Bacteria</taxon>
        <taxon>Pseudomonadati</taxon>
        <taxon>Bacteroidota</taxon>
        <taxon>Chitinophagia</taxon>
        <taxon>Chitinophagales</taxon>
        <taxon>Chitinophagaceae</taxon>
        <taxon>Segetibacter</taxon>
    </lineage>
</organism>
<evidence type="ECO:0000313" key="3">
    <source>
        <dbReference type="Proteomes" id="UP000321513"/>
    </source>
</evidence>
<dbReference type="EMBL" id="BJYT01000013">
    <property type="protein sequence ID" value="GEO10843.1"/>
    <property type="molecule type" value="Genomic_DNA"/>
</dbReference>
<dbReference type="InterPro" id="IPR010287">
    <property type="entry name" value="DUF892_YciF-like"/>
</dbReference>
<comment type="caution">
    <text evidence="2">The sequence shown here is derived from an EMBL/GenBank/DDBJ whole genome shotgun (WGS) entry which is preliminary data.</text>
</comment>
<accession>A0A512BFW5</accession>
<feature type="compositionally biased region" description="Basic and acidic residues" evidence="1">
    <location>
        <begin position="247"/>
        <end position="256"/>
    </location>
</feature>
<dbReference type="SUPFAM" id="SSF47240">
    <property type="entry name" value="Ferritin-like"/>
    <property type="match status" value="1"/>
</dbReference>
<gene>
    <name evidence="2" type="ORF">SAE01_33390</name>
</gene>